<evidence type="ECO:0000313" key="4">
    <source>
        <dbReference type="EMBL" id="KAE9991714.1"/>
    </source>
</evidence>
<comment type="caution">
    <text evidence="4">The sequence shown here is derived from an EMBL/GenBank/DDBJ whole genome shotgun (WGS) entry which is preliminary data.</text>
</comment>
<dbReference type="EMBL" id="WNWQ01000628">
    <property type="protein sequence ID" value="KAE9965204.1"/>
    <property type="molecule type" value="Genomic_DNA"/>
</dbReference>
<proteinExistence type="predicted"/>
<dbReference type="Proteomes" id="UP000490939">
    <property type="component" value="Unassembled WGS sequence"/>
</dbReference>
<dbReference type="Proteomes" id="UP000433883">
    <property type="component" value="Unassembled WGS sequence"/>
</dbReference>
<evidence type="ECO:0000256" key="2">
    <source>
        <dbReference type="SAM" id="MobiDB-lite"/>
    </source>
</evidence>
<feature type="region of interest" description="Disordered" evidence="2">
    <location>
        <begin position="414"/>
        <end position="448"/>
    </location>
</feature>
<name>A0A8H3VRV6_VENIN</name>
<sequence>MSLIESWFPQRKHRRSNDSELPLWHEQHHLSTPFPPTSVAASMYQSALMHQDKPKATLHISEDVNVLRRKERALHLTLQELLDEQSEGLLAGLGMKGSDGDEDGRSPPTATQSLRSNSPSPPPTHRRQRKPALGTTRKAIWKAILECAELKAEEDALVKEELEENRFILEQLEGWVVKREGLRKTIEKIGGEDSKAKAQSLKEEALRLHEEILDLEARLALAKTKHRQILEEVEEMENEGQSKLSSYKASLDLVEKDITYFLKNPPTNTAKESTFMALPPKRRTLEMAKEYWVTEFTQMERSRKSVKRDRKALEEGAVVWKDVVAEILSFERFLANEMGNMNRSMLDARNPSPAESKSDPAEILSRMNTTMKFIEDRLRLAEKKKWRLLEACIGAELEAFKQGRDMLEQTFLEGKAEVERKEEEEEESPPEELFKEDTDQEELGEGLLGNLVTTVSGLQQQSLYDTDDDGPSADLMVSRGGDDTD</sequence>
<feature type="region of interest" description="Disordered" evidence="2">
    <location>
        <begin position="91"/>
        <end position="133"/>
    </location>
</feature>
<feature type="compositionally biased region" description="Polar residues" evidence="2">
    <location>
        <begin position="108"/>
        <end position="118"/>
    </location>
</feature>
<feature type="region of interest" description="Disordered" evidence="2">
    <location>
        <begin position="461"/>
        <end position="485"/>
    </location>
</feature>
<dbReference type="AlphaFoldDB" id="A0A8H3VRV6"/>
<dbReference type="EMBL" id="WNWR01000084">
    <property type="protein sequence ID" value="KAE9991714.1"/>
    <property type="molecule type" value="Genomic_DNA"/>
</dbReference>
<keyword evidence="5" id="KW-1185">Reference proteome</keyword>
<gene>
    <name evidence="3" type="ORF">BLS_007767</name>
    <name evidence="4" type="ORF">EG327_011075</name>
</gene>
<evidence type="ECO:0000313" key="3">
    <source>
        <dbReference type="EMBL" id="KAE9965204.1"/>
    </source>
</evidence>
<accession>A0A8H3VRV6</accession>
<protein>
    <recommendedName>
        <fullName evidence="6">Autophagy-related protein 28</fullName>
    </recommendedName>
</protein>
<organism evidence="4 5">
    <name type="scientific">Venturia inaequalis</name>
    <name type="common">Apple scab fungus</name>
    <dbReference type="NCBI Taxonomy" id="5025"/>
    <lineage>
        <taxon>Eukaryota</taxon>
        <taxon>Fungi</taxon>
        <taxon>Dikarya</taxon>
        <taxon>Ascomycota</taxon>
        <taxon>Pezizomycotina</taxon>
        <taxon>Dothideomycetes</taxon>
        <taxon>Pleosporomycetidae</taxon>
        <taxon>Venturiales</taxon>
        <taxon>Venturiaceae</taxon>
        <taxon>Venturia</taxon>
    </lineage>
</organism>
<evidence type="ECO:0000313" key="5">
    <source>
        <dbReference type="Proteomes" id="UP000490939"/>
    </source>
</evidence>
<feature type="coiled-coil region" evidence="1">
    <location>
        <begin position="198"/>
        <end position="239"/>
    </location>
</feature>
<evidence type="ECO:0008006" key="6">
    <source>
        <dbReference type="Google" id="ProtNLM"/>
    </source>
</evidence>
<keyword evidence="1" id="KW-0175">Coiled coil</keyword>
<evidence type="ECO:0000256" key="1">
    <source>
        <dbReference type="SAM" id="Coils"/>
    </source>
</evidence>
<reference evidence="4 5" key="1">
    <citation type="submission" date="2019-07" db="EMBL/GenBank/DDBJ databases">
        <title>Venturia inaequalis Genome Resource.</title>
        <authorList>
            <person name="Lichtner F.J."/>
        </authorList>
    </citation>
    <scope>NUCLEOTIDE SEQUENCE [LARGE SCALE GENOMIC DNA]</scope>
    <source>
        <strain evidence="3">Bline_iso_100314</strain>
        <strain evidence="4 5">DMI_063113</strain>
    </source>
</reference>